<reference evidence="3" key="1">
    <citation type="journal article" date="2019" name="Int. J. Syst. Evol. Microbiol.">
        <title>The Global Catalogue of Microorganisms (GCM) 10K type strain sequencing project: providing services to taxonomists for standard genome sequencing and annotation.</title>
        <authorList>
            <consortium name="The Broad Institute Genomics Platform"/>
            <consortium name="The Broad Institute Genome Sequencing Center for Infectious Disease"/>
            <person name="Wu L."/>
            <person name="Ma J."/>
        </authorList>
    </citation>
    <scope>NUCLEOTIDE SEQUENCE [LARGE SCALE GENOMIC DNA]</scope>
    <source>
        <strain evidence="3">JCM 17069</strain>
    </source>
</reference>
<dbReference type="EMBL" id="BAABCT010000014">
    <property type="protein sequence ID" value="GAA4080935.1"/>
    <property type="molecule type" value="Genomic_DNA"/>
</dbReference>
<feature type="transmembrane region" description="Helical" evidence="1">
    <location>
        <begin position="32"/>
        <end position="54"/>
    </location>
</feature>
<gene>
    <name evidence="2" type="ORF">GCM10022389_28810</name>
</gene>
<keyword evidence="1" id="KW-0812">Transmembrane</keyword>
<sequence>MTNYFLLVYNKKHEFLINKYGNKNQINLGSNYFIISCVLTLSIVFLMIIFPEIFNLKNIN</sequence>
<proteinExistence type="predicted"/>
<organism evidence="2 3">
    <name type="scientific">Flavobacterium cheonanense</name>
    <dbReference type="NCBI Taxonomy" id="706183"/>
    <lineage>
        <taxon>Bacteria</taxon>
        <taxon>Pseudomonadati</taxon>
        <taxon>Bacteroidota</taxon>
        <taxon>Flavobacteriia</taxon>
        <taxon>Flavobacteriales</taxon>
        <taxon>Flavobacteriaceae</taxon>
        <taxon>Flavobacterium</taxon>
    </lineage>
</organism>
<keyword evidence="3" id="KW-1185">Reference proteome</keyword>
<name>A0ABP7W4P6_9FLAO</name>
<evidence type="ECO:0000313" key="2">
    <source>
        <dbReference type="EMBL" id="GAA4080935.1"/>
    </source>
</evidence>
<keyword evidence="1" id="KW-1133">Transmembrane helix</keyword>
<protein>
    <submittedName>
        <fullName evidence="2">Uncharacterized protein</fullName>
    </submittedName>
</protein>
<dbReference type="Proteomes" id="UP001500367">
    <property type="component" value="Unassembled WGS sequence"/>
</dbReference>
<accession>A0ABP7W4P6</accession>
<evidence type="ECO:0000256" key="1">
    <source>
        <dbReference type="SAM" id="Phobius"/>
    </source>
</evidence>
<evidence type="ECO:0000313" key="3">
    <source>
        <dbReference type="Proteomes" id="UP001500367"/>
    </source>
</evidence>
<comment type="caution">
    <text evidence="2">The sequence shown here is derived from an EMBL/GenBank/DDBJ whole genome shotgun (WGS) entry which is preliminary data.</text>
</comment>
<keyword evidence="1" id="KW-0472">Membrane</keyword>